<dbReference type="AlphaFoldDB" id="F4S1R0"/>
<name>F4S1R0_MELLP</name>
<sequence length="192" mass="21574">MHCFCHLQRLLARSPPADTTNLGKIQRNIGPSFEADDITYNHLFDYYHAQDTSKKSPNNIVSIEVEGKLSCVKVLHILQLAETSEQLAMVQQLSEVKDEMLNPVFKKLGITRVLEGSERRFIKVDVILSPVSPRKIPAWTMGVHNPSMLVMMVTSGEQNVNPVNSHDMEEFYASQLAGDDMAMDIDTDPSMI</sequence>
<dbReference type="Proteomes" id="UP000001072">
    <property type="component" value="Unassembled WGS sequence"/>
</dbReference>
<keyword evidence="2" id="KW-1185">Reference proteome</keyword>
<protein>
    <submittedName>
        <fullName evidence="1">Uncharacterized protein</fullName>
    </submittedName>
</protein>
<dbReference type="EMBL" id="GL883138">
    <property type="protein sequence ID" value="EGG01460.1"/>
    <property type="molecule type" value="Genomic_DNA"/>
</dbReference>
<proteinExistence type="predicted"/>
<dbReference type="KEGG" id="mlr:MELLADRAFT_111007"/>
<dbReference type="GeneID" id="18924256"/>
<dbReference type="HOGENOM" id="CLU_094292_0_0_1"/>
<organism evidence="2">
    <name type="scientific">Melampsora larici-populina (strain 98AG31 / pathotype 3-4-7)</name>
    <name type="common">Poplar leaf rust fungus</name>
    <dbReference type="NCBI Taxonomy" id="747676"/>
    <lineage>
        <taxon>Eukaryota</taxon>
        <taxon>Fungi</taxon>
        <taxon>Dikarya</taxon>
        <taxon>Basidiomycota</taxon>
        <taxon>Pucciniomycotina</taxon>
        <taxon>Pucciniomycetes</taxon>
        <taxon>Pucciniales</taxon>
        <taxon>Melampsoraceae</taxon>
        <taxon>Melampsora</taxon>
    </lineage>
</organism>
<dbReference type="RefSeq" id="XP_007415310.1">
    <property type="nucleotide sequence ID" value="XM_007415248.1"/>
</dbReference>
<gene>
    <name evidence="1" type="ORF">MELLADRAFT_111007</name>
</gene>
<dbReference type="InParanoid" id="F4S1R0"/>
<dbReference type="VEuPathDB" id="FungiDB:MELLADRAFT_111007"/>
<evidence type="ECO:0000313" key="2">
    <source>
        <dbReference type="Proteomes" id="UP000001072"/>
    </source>
</evidence>
<evidence type="ECO:0000313" key="1">
    <source>
        <dbReference type="EMBL" id="EGG01460.1"/>
    </source>
</evidence>
<reference evidence="2" key="1">
    <citation type="journal article" date="2011" name="Proc. Natl. Acad. Sci. U.S.A.">
        <title>Obligate biotrophy features unraveled by the genomic analysis of rust fungi.</title>
        <authorList>
            <person name="Duplessis S."/>
            <person name="Cuomo C.A."/>
            <person name="Lin Y.-C."/>
            <person name="Aerts A."/>
            <person name="Tisserant E."/>
            <person name="Veneault-Fourrey C."/>
            <person name="Joly D.L."/>
            <person name="Hacquard S."/>
            <person name="Amselem J."/>
            <person name="Cantarel B.L."/>
            <person name="Chiu R."/>
            <person name="Coutinho P.M."/>
            <person name="Feau N."/>
            <person name="Field M."/>
            <person name="Frey P."/>
            <person name="Gelhaye E."/>
            <person name="Goldberg J."/>
            <person name="Grabherr M.G."/>
            <person name="Kodira C.D."/>
            <person name="Kohler A."/>
            <person name="Kuees U."/>
            <person name="Lindquist E.A."/>
            <person name="Lucas S.M."/>
            <person name="Mago R."/>
            <person name="Mauceli E."/>
            <person name="Morin E."/>
            <person name="Murat C."/>
            <person name="Pangilinan J.L."/>
            <person name="Park R."/>
            <person name="Pearson M."/>
            <person name="Quesneville H."/>
            <person name="Rouhier N."/>
            <person name="Sakthikumar S."/>
            <person name="Salamov A.A."/>
            <person name="Schmutz J."/>
            <person name="Selles B."/>
            <person name="Shapiro H."/>
            <person name="Tanguay P."/>
            <person name="Tuskan G.A."/>
            <person name="Henrissat B."/>
            <person name="Van de Peer Y."/>
            <person name="Rouze P."/>
            <person name="Ellis J.G."/>
            <person name="Dodds P.N."/>
            <person name="Schein J.E."/>
            <person name="Zhong S."/>
            <person name="Hamelin R.C."/>
            <person name="Grigoriev I.V."/>
            <person name="Szabo L.J."/>
            <person name="Martin F."/>
        </authorList>
    </citation>
    <scope>NUCLEOTIDE SEQUENCE [LARGE SCALE GENOMIC DNA]</scope>
    <source>
        <strain evidence="2">98AG31 / pathotype 3-4-7</strain>
    </source>
</reference>
<accession>F4S1R0</accession>